<feature type="transmembrane region" description="Helical" evidence="5">
    <location>
        <begin position="155"/>
        <end position="181"/>
    </location>
</feature>
<dbReference type="InterPro" id="IPR050307">
    <property type="entry name" value="Sterol_Desaturase_Related"/>
</dbReference>
<evidence type="ECO:0000256" key="2">
    <source>
        <dbReference type="ARBA" id="ARBA00022692"/>
    </source>
</evidence>
<feature type="transmembrane region" description="Helical" evidence="5">
    <location>
        <begin position="97"/>
        <end position="116"/>
    </location>
</feature>
<evidence type="ECO:0000256" key="5">
    <source>
        <dbReference type="SAM" id="Phobius"/>
    </source>
</evidence>
<dbReference type="PANTHER" id="PTHR11863">
    <property type="entry name" value="STEROL DESATURASE"/>
    <property type="match status" value="1"/>
</dbReference>
<sequence>MEVFRLFISVYFISFALTNLAYFITAILGFVTVQLWLKKHRKRISKKTFLNQQIKQEMLQSFQSNSIFSLFWTITWLKVTPHNQLYFDFAEWGWQYWVLSFIVLLILHDTYVYWVHRLMHHPKLYRYLHQKHHISVDASPFSGYSLNQSEAIIHALFFGVVSHIFPIHCLVIVLIMGFSILANVIGHLGYEAMPKNWLKFGGLLFNTTTHHDIHHLYGGRYNYGVYFRFWDWIMDTESPNYQQTFDQATRSID</sequence>
<keyword evidence="8" id="KW-1185">Reference proteome</keyword>
<evidence type="ECO:0000259" key="6">
    <source>
        <dbReference type="Pfam" id="PF04116"/>
    </source>
</evidence>
<feature type="transmembrane region" description="Helical" evidence="5">
    <location>
        <begin position="6"/>
        <end position="37"/>
    </location>
</feature>
<evidence type="ECO:0000313" key="7">
    <source>
        <dbReference type="EMBL" id="MCW6035042.1"/>
    </source>
</evidence>
<evidence type="ECO:0000256" key="3">
    <source>
        <dbReference type="ARBA" id="ARBA00022989"/>
    </source>
</evidence>
<comment type="subcellular location">
    <subcellularLocation>
        <location evidence="1">Membrane</location>
    </subcellularLocation>
</comment>
<dbReference type="Proteomes" id="UP001526426">
    <property type="component" value="Unassembled WGS sequence"/>
</dbReference>
<gene>
    <name evidence="7" type="ORF">K4A83_01970</name>
</gene>
<keyword evidence="3 5" id="KW-1133">Transmembrane helix</keyword>
<feature type="domain" description="Fatty acid hydroxylase" evidence="6">
    <location>
        <begin position="101"/>
        <end position="236"/>
    </location>
</feature>
<protein>
    <submittedName>
        <fullName evidence="7">Sterol desaturase family protein</fullName>
    </submittedName>
</protein>
<evidence type="ECO:0000313" key="8">
    <source>
        <dbReference type="Proteomes" id="UP001526426"/>
    </source>
</evidence>
<reference evidence="7 8" key="1">
    <citation type="submission" date="2021-08" db="EMBL/GenBank/DDBJ databases">
        <title>Draft genome sequence of Spirulina subsalsa with high tolerance to salinity and hype-accumulation of phycocyanin.</title>
        <authorList>
            <person name="Pei H."/>
            <person name="Jiang L."/>
        </authorList>
    </citation>
    <scope>NUCLEOTIDE SEQUENCE [LARGE SCALE GENOMIC DNA]</scope>
    <source>
        <strain evidence="7 8">FACHB-351</strain>
    </source>
</reference>
<name>A0ABT3L0N1_9CYAN</name>
<dbReference type="EMBL" id="JAIHOM010000006">
    <property type="protein sequence ID" value="MCW6035042.1"/>
    <property type="molecule type" value="Genomic_DNA"/>
</dbReference>
<dbReference type="Pfam" id="PF04116">
    <property type="entry name" value="FA_hydroxylase"/>
    <property type="match status" value="1"/>
</dbReference>
<dbReference type="InterPro" id="IPR006694">
    <property type="entry name" value="Fatty_acid_hydroxylase"/>
</dbReference>
<organism evidence="7 8">
    <name type="scientific">Spirulina subsalsa FACHB-351</name>
    <dbReference type="NCBI Taxonomy" id="234711"/>
    <lineage>
        <taxon>Bacteria</taxon>
        <taxon>Bacillati</taxon>
        <taxon>Cyanobacteriota</taxon>
        <taxon>Cyanophyceae</taxon>
        <taxon>Spirulinales</taxon>
        <taxon>Spirulinaceae</taxon>
        <taxon>Spirulina</taxon>
    </lineage>
</organism>
<keyword evidence="2 5" id="KW-0812">Transmembrane</keyword>
<dbReference type="RefSeq" id="WP_265262705.1">
    <property type="nucleotide sequence ID" value="NZ_JAIHOM010000006.1"/>
</dbReference>
<evidence type="ECO:0000256" key="4">
    <source>
        <dbReference type="ARBA" id="ARBA00023136"/>
    </source>
</evidence>
<proteinExistence type="predicted"/>
<accession>A0ABT3L0N1</accession>
<evidence type="ECO:0000256" key="1">
    <source>
        <dbReference type="ARBA" id="ARBA00004370"/>
    </source>
</evidence>
<keyword evidence="4 5" id="KW-0472">Membrane</keyword>
<comment type="caution">
    <text evidence="7">The sequence shown here is derived from an EMBL/GenBank/DDBJ whole genome shotgun (WGS) entry which is preliminary data.</text>
</comment>